<name>A0A6A4JM96_APOLU</name>
<evidence type="ECO:0000256" key="2">
    <source>
        <dbReference type="ARBA" id="ARBA00007193"/>
    </source>
</evidence>
<dbReference type="PANTHER" id="PTHR11690:SF240">
    <property type="entry name" value="PICKPOCKET 25-RELATED"/>
    <property type="match status" value="1"/>
</dbReference>
<dbReference type="OrthoDB" id="6628406at2759"/>
<evidence type="ECO:0000256" key="9">
    <source>
        <dbReference type="ARBA" id="ARBA00023136"/>
    </source>
</evidence>
<evidence type="ECO:0000256" key="1">
    <source>
        <dbReference type="ARBA" id="ARBA00004141"/>
    </source>
</evidence>
<dbReference type="EMBL" id="WIXP02000011">
    <property type="protein sequence ID" value="KAF6203336.1"/>
    <property type="molecule type" value="Genomic_DNA"/>
</dbReference>
<keyword evidence="3 12" id="KW-0813">Transport</keyword>
<dbReference type="Proteomes" id="UP000466442">
    <property type="component" value="Unassembled WGS sequence"/>
</dbReference>
<gene>
    <name evidence="13" type="ORF">GE061_003754</name>
</gene>
<evidence type="ECO:0000256" key="12">
    <source>
        <dbReference type="RuleBase" id="RU000679"/>
    </source>
</evidence>
<dbReference type="AlphaFoldDB" id="A0A6A4JM96"/>
<comment type="similarity">
    <text evidence="2 12">Belongs to the amiloride-sensitive sodium channel (TC 1.A.6) family.</text>
</comment>
<evidence type="ECO:0000256" key="10">
    <source>
        <dbReference type="ARBA" id="ARBA00023201"/>
    </source>
</evidence>
<keyword evidence="9" id="KW-0472">Membrane</keyword>
<dbReference type="InterPro" id="IPR001873">
    <property type="entry name" value="ENaC"/>
</dbReference>
<proteinExistence type="inferred from homology"/>
<keyword evidence="5 12" id="KW-0812">Transmembrane</keyword>
<dbReference type="GO" id="GO:0005886">
    <property type="term" value="C:plasma membrane"/>
    <property type="evidence" value="ECO:0007669"/>
    <property type="project" value="TreeGrafter"/>
</dbReference>
<evidence type="ECO:0000313" key="13">
    <source>
        <dbReference type="EMBL" id="KAF6203336.1"/>
    </source>
</evidence>
<keyword evidence="10 12" id="KW-0739">Sodium transport</keyword>
<organism evidence="13 14">
    <name type="scientific">Apolygus lucorum</name>
    <name type="common">Small green plant bug</name>
    <name type="synonym">Lygocoris lucorum</name>
    <dbReference type="NCBI Taxonomy" id="248454"/>
    <lineage>
        <taxon>Eukaryota</taxon>
        <taxon>Metazoa</taxon>
        <taxon>Ecdysozoa</taxon>
        <taxon>Arthropoda</taxon>
        <taxon>Hexapoda</taxon>
        <taxon>Insecta</taxon>
        <taxon>Pterygota</taxon>
        <taxon>Neoptera</taxon>
        <taxon>Paraneoptera</taxon>
        <taxon>Hemiptera</taxon>
        <taxon>Heteroptera</taxon>
        <taxon>Panheteroptera</taxon>
        <taxon>Cimicomorpha</taxon>
        <taxon>Miridae</taxon>
        <taxon>Mirini</taxon>
        <taxon>Apolygus</taxon>
    </lineage>
</organism>
<evidence type="ECO:0000256" key="11">
    <source>
        <dbReference type="ARBA" id="ARBA00023303"/>
    </source>
</evidence>
<keyword evidence="8 12" id="KW-0406">Ion transport</keyword>
<evidence type="ECO:0000313" key="14">
    <source>
        <dbReference type="Proteomes" id="UP000466442"/>
    </source>
</evidence>
<dbReference type="PANTHER" id="PTHR11690">
    <property type="entry name" value="AMILORIDE-SENSITIVE SODIUM CHANNEL-RELATED"/>
    <property type="match status" value="1"/>
</dbReference>
<reference evidence="13" key="1">
    <citation type="journal article" date="2021" name="Mol. Ecol. Resour.">
        <title>Apolygus lucorum genome provides insights into omnivorousness and mesophyll feeding.</title>
        <authorList>
            <person name="Liu Y."/>
            <person name="Liu H."/>
            <person name="Wang H."/>
            <person name="Huang T."/>
            <person name="Liu B."/>
            <person name="Yang B."/>
            <person name="Yin L."/>
            <person name="Li B."/>
            <person name="Zhang Y."/>
            <person name="Zhang S."/>
            <person name="Jiang F."/>
            <person name="Zhang X."/>
            <person name="Ren Y."/>
            <person name="Wang B."/>
            <person name="Wang S."/>
            <person name="Lu Y."/>
            <person name="Wu K."/>
            <person name="Fan W."/>
            <person name="Wang G."/>
        </authorList>
    </citation>
    <scope>NUCLEOTIDE SEQUENCE</scope>
    <source>
        <strain evidence="13">12Hb</strain>
    </source>
</reference>
<comment type="subcellular location">
    <subcellularLocation>
        <location evidence="1">Membrane</location>
        <topology evidence="1">Multi-pass membrane protein</topology>
    </subcellularLocation>
</comment>
<dbReference type="Gene3D" id="1.10.287.820">
    <property type="entry name" value="Acid-sensing ion channel domain"/>
    <property type="match status" value="1"/>
</dbReference>
<protein>
    <submittedName>
        <fullName evidence="13">Uncharacterized protein</fullName>
    </submittedName>
</protein>
<keyword evidence="6" id="KW-1133">Transmembrane helix</keyword>
<comment type="caution">
    <text evidence="13">The sequence shown here is derived from an EMBL/GenBank/DDBJ whole genome shotgun (WGS) entry which is preliminary data.</text>
</comment>
<dbReference type="GO" id="GO:0015280">
    <property type="term" value="F:ligand-gated sodium channel activity"/>
    <property type="evidence" value="ECO:0007669"/>
    <property type="project" value="TreeGrafter"/>
</dbReference>
<evidence type="ECO:0000256" key="5">
    <source>
        <dbReference type="ARBA" id="ARBA00022692"/>
    </source>
</evidence>
<evidence type="ECO:0000256" key="8">
    <source>
        <dbReference type="ARBA" id="ARBA00023065"/>
    </source>
</evidence>
<dbReference type="Pfam" id="PF00858">
    <property type="entry name" value="ASC"/>
    <property type="match status" value="1"/>
</dbReference>
<keyword evidence="11 12" id="KW-0407">Ion channel</keyword>
<sequence>MKRMKKKIEVFSNSPTAEYIREFGQATTLHGLPYIIKKNYHFSETLLWFVAVILATYGAAKLIYDSWNRYNSNPTVISLEKDFREWNHTFPAATVCFLDRLNETRAADFIMEIWNTDQNSSKFEKYSRFLNAVTNLTYDNLDDFKEFVDDSNFKSLSGEQLSQIARQNNVDMIYHANIFDTAFNHQTFKETLTEMGICHTYSGIVSYYHTMKKGPLPSGEIPYCNYLSSVCYARIEDLPQPIRYYIHSPYELPALNDKFFDVLESMERDTTWKFTEMVASPELRRLEPRQRQCRFLDEPLEGEQVYSYNLCKMGCRKRMAYRLCGCAPFFYQKDGKIPVCDVEGLSCVSTFKNEIIKADCECLSQCEYVTFSVDEDHKRTWTYPVPKNIRFRWAIQHYNKTRQKRDIIFGFEDLLVSLGGTAALFLGSSVLSFVEVGYFFSLRLFWHVARKYGPKKRRSLKKIQINK</sequence>
<keyword evidence="4 12" id="KW-0894">Sodium channel</keyword>
<keyword evidence="7" id="KW-0915">Sodium</keyword>
<accession>A0A6A4JM96</accession>
<evidence type="ECO:0000256" key="7">
    <source>
        <dbReference type="ARBA" id="ARBA00023053"/>
    </source>
</evidence>
<evidence type="ECO:0000256" key="4">
    <source>
        <dbReference type="ARBA" id="ARBA00022461"/>
    </source>
</evidence>
<evidence type="ECO:0000256" key="3">
    <source>
        <dbReference type="ARBA" id="ARBA00022448"/>
    </source>
</evidence>
<dbReference type="Gene3D" id="1.10.287.770">
    <property type="entry name" value="YojJ-like"/>
    <property type="match status" value="1"/>
</dbReference>
<evidence type="ECO:0000256" key="6">
    <source>
        <dbReference type="ARBA" id="ARBA00022989"/>
    </source>
</evidence>
<keyword evidence="14" id="KW-1185">Reference proteome</keyword>